<evidence type="ECO:0000313" key="14">
    <source>
        <dbReference type="EMBL" id="CAJ1399525.1"/>
    </source>
</evidence>
<dbReference type="PROSITE" id="PS51006">
    <property type="entry name" value="PABS_2"/>
    <property type="match status" value="2"/>
</dbReference>
<evidence type="ECO:0000256" key="12">
    <source>
        <dbReference type="SAM" id="SignalP"/>
    </source>
</evidence>
<keyword evidence="9" id="KW-0704">Schiff base</keyword>
<feature type="domain" description="PABS" evidence="13">
    <location>
        <begin position="454"/>
        <end position="696"/>
    </location>
</feature>
<name>A0AA36J6J8_9DINO</name>
<organism evidence="14 15">
    <name type="scientific">Effrenium voratum</name>
    <dbReference type="NCBI Taxonomy" id="2562239"/>
    <lineage>
        <taxon>Eukaryota</taxon>
        <taxon>Sar</taxon>
        <taxon>Alveolata</taxon>
        <taxon>Dinophyceae</taxon>
        <taxon>Suessiales</taxon>
        <taxon>Symbiodiniaceae</taxon>
        <taxon>Effrenium</taxon>
    </lineage>
</organism>
<evidence type="ECO:0000259" key="13">
    <source>
        <dbReference type="PROSITE" id="PS51006"/>
    </source>
</evidence>
<dbReference type="SUPFAM" id="SSF56276">
    <property type="entry name" value="S-adenosylmethionine decarboxylase"/>
    <property type="match status" value="1"/>
</dbReference>
<dbReference type="InterPro" id="IPR001045">
    <property type="entry name" value="Spermi_synthase"/>
</dbReference>
<keyword evidence="4" id="KW-0210">Decarboxylase</keyword>
<gene>
    <name evidence="14" type="ORF">EVOR1521_LOCUS23043</name>
</gene>
<dbReference type="InterPro" id="IPR030374">
    <property type="entry name" value="PABS"/>
</dbReference>
<evidence type="ECO:0000256" key="3">
    <source>
        <dbReference type="ARBA" id="ARBA00022679"/>
    </source>
</evidence>
<evidence type="ECO:0000256" key="5">
    <source>
        <dbReference type="ARBA" id="ARBA00022813"/>
    </source>
</evidence>
<evidence type="ECO:0000256" key="8">
    <source>
        <dbReference type="ARBA" id="ARBA00023239"/>
    </source>
</evidence>
<evidence type="ECO:0000313" key="15">
    <source>
        <dbReference type="Proteomes" id="UP001178507"/>
    </source>
</evidence>
<dbReference type="CDD" id="cd02440">
    <property type="entry name" value="AdoMet_MTases"/>
    <property type="match status" value="2"/>
</dbReference>
<dbReference type="InterPro" id="IPR003826">
    <property type="entry name" value="AdoMetDC_fam_prok"/>
</dbReference>
<dbReference type="InterPro" id="IPR029063">
    <property type="entry name" value="SAM-dependent_MTases_sf"/>
</dbReference>
<keyword evidence="12" id="KW-0732">Signal</keyword>
<comment type="cofactor">
    <cofactor evidence="1">
        <name>pyruvate</name>
        <dbReference type="ChEBI" id="CHEBI:15361"/>
    </cofactor>
</comment>
<keyword evidence="8" id="KW-0456">Lyase</keyword>
<keyword evidence="15" id="KW-1185">Reference proteome</keyword>
<feature type="domain" description="PABS" evidence="13">
    <location>
        <begin position="163"/>
        <end position="399"/>
    </location>
</feature>
<feature type="active site" description="Proton acceptor" evidence="11">
    <location>
        <position position="323"/>
    </location>
</feature>
<dbReference type="InterPro" id="IPR016067">
    <property type="entry name" value="S-AdoMet_deCO2ase_core"/>
</dbReference>
<dbReference type="Pfam" id="PF02675">
    <property type="entry name" value="AdoMet_dc"/>
    <property type="match status" value="1"/>
</dbReference>
<proteinExistence type="inferred from homology"/>
<feature type="chain" id="PRO_5041422379" description="PABS domain-containing protein" evidence="12">
    <location>
        <begin position="22"/>
        <end position="894"/>
    </location>
</feature>
<feature type="signal peptide" evidence="12">
    <location>
        <begin position="1"/>
        <end position="21"/>
    </location>
</feature>
<keyword evidence="10" id="KW-0670">Pyruvate</keyword>
<dbReference type="PANTHER" id="PTHR43317:SF1">
    <property type="entry name" value="THERMOSPERMINE SYNTHASE ACAULIS5"/>
    <property type="match status" value="1"/>
</dbReference>
<keyword evidence="3 11" id="KW-0808">Transferase</keyword>
<comment type="caution">
    <text evidence="11">Lacks conserved residue(s) required for the propagation of feature annotation.</text>
</comment>
<protein>
    <recommendedName>
        <fullName evidence="13">PABS domain-containing protein</fullName>
    </recommendedName>
</protein>
<evidence type="ECO:0000256" key="7">
    <source>
        <dbReference type="ARBA" id="ARBA00023145"/>
    </source>
</evidence>
<dbReference type="GO" id="GO:0004014">
    <property type="term" value="F:adenosylmethionine decarboxylase activity"/>
    <property type="evidence" value="ECO:0007669"/>
    <property type="project" value="InterPro"/>
</dbReference>
<keyword evidence="5" id="KW-0068">Autocatalytic cleavage</keyword>
<dbReference type="AlphaFoldDB" id="A0AA36J6J8"/>
<evidence type="ECO:0000256" key="1">
    <source>
        <dbReference type="ARBA" id="ARBA00001928"/>
    </source>
</evidence>
<evidence type="ECO:0000256" key="9">
    <source>
        <dbReference type="ARBA" id="ARBA00023270"/>
    </source>
</evidence>
<evidence type="ECO:0000256" key="6">
    <source>
        <dbReference type="ARBA" id="ARBA00023115"/>
    </source>
</evidence>
<evidence type="ECO:0000256" key="2">
    <source>
        <dbReference type="ARBA" id="ARBA00007867"/>
    </source>
</evidence>
<dbReference type="EMBL" id="CAUJNA010003339">
    <property type="protein sequence ID" value="CAJ1399525.1"/>
    <property type="molecule type" value="Genomic_DNA"/>
</dbReference>
<dbReference type="SUPFAM" id="SSF53335">
    <property type="entry name" value="S-adenosyl-L-methionine-dependent methyltransferases"/>
    <property type="match status" value="2"/>
</dbReference>
<dbReference type="Pfam" id="PF01564">
    <property type="entry name" value="Spermine_synth"/>
    <property type="match status" value="2"/>
</dbReference>
<dbReference type="Gene3D" id="3.40.50.150">
    <property type="entry name" value="Vaccinia Virus protein VP39"/>
    <property type="match status" value="2"/>
</dbReference>
<accession>A0AA36J6J8</accession>
<dbReference type="Proteomes" id="UP001178507">
    <property type="component" value="Unassembled WGS sequence"/>
</dbReference>
<dbReference type="GO" id="GO:0010487">
    <property type="term" value="F:thermospermine synthase activity"/>
    <property type="evidence" value="ECO:0007669"/>
    <property type="project" value="UniProtKB-ARBA"/>
</dbReference>
<evidence type="ECO:0000256" key="11">
    <source>
        <dbReference type="PROSITE-ProRule" id="PRU00354"/>
    </source>
</evidence>
<sequence length="894" mass="98234">MPGPGAIWALVLLFAPGPSFHWPLRCALAEDPLLHDPDGLLERSLQADTEILPLLRSFQSKMSGPHLGQWAIHLGVALTDATVEPLSTTAHRLAQDLGFNSSQPGLLLVLHPELGLEVAGSLLWPGNEEFFRESAQWQAAEAAAEANLLAGKMGTAVQAAVNGALLSLTGSLELLVPHTSFKQRELHKWQSKFQVGEVWVNICGDRLCRELVLGDVRQLSDGFERYYHEAMTFPALNLLGPGAHKILILGGGDGGIATCALQFDTVHQVVNVDIDATVTEEAKRWFPKVAAGLDDPRCTMIHSDAFAWVAAHGSSKFDLVVIDFTDEPIEGAWSEDFFWQLRGVLTDNGLVVQNVGTISTPQEMQKIFATHALVFGSVFPMHATIPDYLGPYILALSSMNPKLRPEDVDWGHWRGQKIAAQYYGPDQHMALFAGIPADVCRLLGLPLELDQGAPSLPPAITLPLPLAKPAGKEKVLFRQKSAEGNKVKVTLEDTSYSLYQNWDAILSPNSWHRDEALLLPALTILGRAASCALVLGGGSGALASLALSWPVEKVVVLEVDDLVVQAAEKYFPREAAALKDPRTELIMADAFSWIATTQRLFDLVVVNMFDQPWLAAGRTTRVPRTRAFYRQLRALMAPGGLIVQEAGSIGMPQSFGHVLEMHRQTFAGTWPLAMSSGSPQPVAAGDDFDGLYFRLPRLMLLSSREPGLDPLQVQWHNWPGFAEKHQATYYHPALHKALFVLPAELQRRFKAFAPWRPEEGEEYLIYAFMTQVHECDVDLLDDLSSAGALLRRIAELGNLTDLGSLQHKFEPQGLTALLLVSESHVSIHTWPELRYAAVDVVSCKPIPPTVRKAIEMEVAVSLSCDSWVSHFSLRGREFHQAEVAPTERPASDEL</sequence>
<keyword evidence="7" id="KW-0865">Zymogen</keyword>
<reference evidence="14" key="1">
    <citation type="submission" date="2023-08" db="EMBL/GenBank/DDBJ databases">
        <authorList>
            <person name="Chen Y."/>
            <person name="Shah S."/>
            <person name="Dougan E. K."/>
            <person name="Thang M."/>
            <person name="Chan C."/>
        </authorList>
    </citation>
    <scope>NUCLEOTIDE SEQUENCE</scope>
</reference>
<dbReference type="GO" id="GO:0008295">
    <property type="term" value="P:spermidine biosynthetic process"/>
    <property type="evidence" value="ECO:0007669"/>
    <property type="project" value="InterPro"/>
</dbReference>
<dbReference type="PANTHER" id="PTHR43317">
    <property type="entry name" value="THERMOSPERMINE SYNTHASE ACAULIS5"/>
    <property type="match status" value="1"/>
</dbReference>
<evidence type="ECO:0000256" key="10">
    <source>
        <dbReference type="ARBA" id="ARBA00023317"/>
    </source>
</evidence>
<comment type="caution">
    <text evidence="14">The sequence shown here is derived from an EMBL/GenBank/DDBJ whole genome shotgun (WGS) entry which is preliminary data.</text>
</comment>
<dbReference type="Gene3D" id="3.60.90.10">
    <property type="entry name" value="S-adenosylmethionine decarboxylase"/>
    <property type="match status" value="1"/>
</dbReference>
<keyword evidence="6 11" id="KW-0620">Polyamine biosynthesis</keyword>
<comment type="similarity">
    <text evidence="2">Belongs to the spermidine/spermine synthase family.</text>
</comment>
<dbReference type="HAMAP" id="MF_00198">
    <property type="entry name" value="Spermidine_synth"/>
    <property type="match status" value="2"/>
</dbReference>
<evidence type="ECO:0000256" key="4">
    <source>
        <dbReference type="ARBA" id="ARBA00022793"/>
    </source>
</evidence>